<feature type="transmembrane region" description="Helical" evidence="9">
    <location>
        <begin position="113"/>
        <end position="135"/>
    </location>
</feature>
<dbReference type="EC" id="2.7.13.3" evidence="2"/>
<evidence type="ECO:0000256" key="4">
    <source>
        <dbReference type="ARBA" id="ARBA00022679"/>
    </source>
</evidence>
<feature type="transmembrane region" description="Helical" evidence="9">
    <location>
        <begin position="54"/>
        <end position="72"/>
    </location>
</feature>
<feature type="domain" description="Signal transduction histidine kinase subgroup 3 dimerisation and phosphoacceptor" evidence="10">
    <location>
        <begin position="157"/>
        <end position="218"/>
    </location>
</feature>
<keyword evidence="8" id="KW-0902">Two-component regulatory system</keyword>
<gene>
    <name evidence="11" type="ORF">ACFFTR_26340</name>
</gene>
<keyword evidence="6 11" id="KW-0418">Kinase</keyword>
<sequence>MGRRLGLDALAAVVVVGGFWLPLTLSAGGWRTGAGLVLGAVAGAAMLLRRFAPVPAIVVAALATGAGGVLGVSQDPMLAAAWCLYPVAVERAGRAHGPVIAVLGGLTLLSATVAVPGGGASVIVAAVVLGGAWLLGTAAGRLARAAEAEERARVQAAVAREVHDVVGHALAVIAAEAGVARMVSGSQPQELCQSLADVEVHARDALQEVQLLVRTLRDLPTAVAPARERLLAVVAASRAAGITVRATIDGDLPEPGGTVVVRVVQESLSNALRHTPGAACTVDVRPGVVRIHSVGVARPDPGSGVGLEGLRERVELAGGELRCVAPSAGEFLVTARVPV</sequence>
<keyword evidence="4" id="KW-0808">Transferase</keyword>
<dbReference type="InterPro" id="IPR011712">
    <property type="entry name" value="Sig_transdc_His_kin_sub3_dim/P"/>
</dbReference>
<dbReference type="Gene3D" id="1.20.5.1930">
    <property type="match status" value="1"/>
</dbReference>
<dbReference type="Pfam" id="PF07730">
    <property type="entry name" value="HisKA_3"/>
    <property type="match status" value="1"/>
</dbReference>
<dbReference type="Proteomes" id="UP001589608">
    <property type="component" value="Unassembled WGS sequence"/>
</dbReference>
<organism evidence="11 12">
    <name type="scientific">Dactylosporangium vinaceum</name>
    <dbReference type="NCBI Taxonomy" id="53362"/>
    <lineage>
        <taxon>Bacteria</taxon>
        <taxon>Bacillati</taxon>
        <taxon>Actinomycetota</taxon>
        <taxon>Actinomycetes</taxon>
        <taxon>Micromonosporales</taxon>
        <taxon>Micromonosporaceae</taxon>
        <taxon>Dactylosporangium</taxon>
    </lineage>
</organism>
<feature type="transmembrane region" description="Helical" evidence="9">
    <location>
        <begin position="5"/>
        <end position="23"/>
    </location>
</feature>
<reference evidence="11 12" key="1">
    <citation type="submission" date="2024-09" db="EMBL/GenBank/DDBJ databases">
        <authorList>
            <person name="Sun Q."/>
            <person name="Mori K."/>
        </authorList>
    </citation>
    <scope>NUCLEOTIDE SEQUENCE [LARGE SCALE GENOMIC DNA]</scope>
    <source>
        <strain evidence="11 12">JCM 3307</strain>
    </source>
</reference>
<comment type="caution">
    <text evidence="11">The sequence shown here is derived from an EMBL/GenBank/DDBJ whole genome shotgun (WGS) entry which is preliminary data.</text>
</comment>
<dbReference type="PANTHER" id="PTHR24421">
    <property type="entry name" value="NITRATE/NITRITE SENSOR PROTEIN NARX-RELATED"/>
    <property type="match status" value="1"/>
</dbReference>
<keyword evidence="7" id="KW-0067">ATP-binding</keyword>
<dbReference type="Gene3D" id="3.30.565.10">
    <property type="entry name" value="Histidine kinase-like ATPase, C-terminal domain"/>
    <property type="match status" value="1"/>
</dbReference>
<evidence type="ECO:0000256" key="8">
    <source>
        <dbReference type="ARBA" id="ARBA00023012"/>
    </source>
</evidence>
<evidence type="ECO:0000313" key="12">
    <source>
        <dbReference type="Proteomes" id="UP001589608"/>
    </source>
</evidence>
<evidence type="ECO:0000256" key="9">
    <source>
        <dbReference type="SAM" id="Phobius"/>
    </source>
</evidence>
<evidence type="ECO:0000256" key="1">
    <source>
        <dbReference type="ARBA" id="ARBA00000085"/>
    </source>
</evidence>
<dbReference type="PANTHER" id="PTHR24421:SF10">
    <property type="entry name" value="NITRATE_NITRITE SENSOR PROTEIN NARQ"/>
    <property type="match status" value="1"/>
</dbReference>
<dbReference type="SUPFAM" id="SSF55874">
    <property type="entry name" value="ATPase domain of HSP90 chaperone/DNA topoisomerase II/histidine kinase"/>
    <property type="match status" value="1"/>
</dbReference>
<evidence type="ECO:0000256" key="5">
    <source>
        <dbReference type="ARBA" id="ARBA00022741"/>
    </source>
</evidence>
<dbReference type="EMBL" id="JBHMCA010000049">
    <property type="protein sequence ID" value="MFB9446623.1"/>
    <property type="molecule type" value="Genomic_DNA"/>
</dbReference>
<evidence type="ECO:0000256" key="6">
    <source>
        <dbReference type="ARBA" id="ARBA00022777"/>
    </source>
</evidence>
<keyword evidence="3" id="KW-0597">Phosphoprotein</keyword>
<dbReference type="RefSeq" id="WP_223104544.1">
    <property type="nucleotide sequence ID" value="NZ_CP061913.1"/>
</dbReference>
<dbReference type="InterPro" id="IPR050482">
    <property type="entry name" value="Sensor_HK_TwoCompSys"/>
</dbReference>
<protein>
    <recommendedName>
        <fullName evidence="2">histidine kinase</fullName>
        <ecNumber evidence="2">2.7.13.3</ecNumber>
    </recommendedName>
</protein>
<keyword evidence="12" id="KW-1185">Reference proteome</keyword>
<proteinExistence type="predicted"/>
<keyword evidence="9" id="KW-1133">Transmembrane helix</keyword>
<dbReference type="GO" id="GO:0016301">
    <property type="term" value="F:kinase activity"/>
    <property type="evidence" value="ECO:0007669"/>
    <property type="project" value="UniProtKB-KW"/>
</dbReference>
<evidence type="ECO:0000259" key="10">
    <source>
        <dbReference type="Pfam" id="PF07730"/>
    </source>
</evidence>
<keyword evidence="9" id="KW-0472">Membrane</keyword>
<dbReference type="CDD" id="cd16917">
    <property type="entry name" value="HATPase_UhpB-NarQ-NarX-like"/>
    <property type="match status" value="1"/>
</dbReference>
<keyword evidence="5" id="KW-0547">Nucleotide-binding</keyword>
<evidence type="ECO:0000256" key="3">
    <source>
        <dbReference type="ARBA" id="ARBA00022553"/>
    </source>
</evidence>
<comment type="catalytic activity">
    <reaction evidence="1">
        <text>ATP + protein L-histidine = ADP + protein N-phospho-L-histidine.</text>
        <dbReference type="EC" id="2.7.13.3"/>
    </reaction>
</comment>
<keyword evidence="9" id="KW-0812">Transmembrane</keyword>
<evidence type="ECO:0000256" key="2">
    <source>
        <dbReference type="ARBA" id="ARBA00012438"/>
    </source>
</evidence>
<dbReference type="InterPro" id="IPR036890">
    <property type="entry name" value="HATPase_C_sf"/>
</dbReference>
<name>A0ABV5MCP1_9ACTN</name>
<accession>A0ABV5MCP1</accession>
<evidence type="ECO:0000256" key="7">
    <source>
        <dbReference type="ARBA" id="ARBA00022840"/>
    </source>
</evidence>
<evidence type="ECO:0000313" key="11">
    <source>
        <dbReference type="EMBL" id="MFB9446623.1"/>
    </source>
</evidence>